<protein>
    <submittedName>
        <fullName evidence="1">Uncharacterized protein</fullName>
    </submittedName>
</protein>
<organism evidence="1">
    <name type="scientific">Arion vulgaris</name>
    <dbReference type="NCBI Taxonomy" id="1028688"/>
    <lineage>
        <taxon>Eukaryota</taxon>
        <taxon>Metazoa</taxon>
        <taxon>Spiralia</taxon>
        <taxon>Lophotrochozoa</taxon>
        <taxon>Mollusca</taxon>
        <taxon>Gastropoda</taxon>
        <taxon>Heterobranchia</taxon>
        <taxon>Euthyneura</taxon>
        <taxon>Panpulmonata</taxon>
        <taxon>Eupulmonata</taxon>
        <taxon>Stylommatophora</taxon>
        <taxon>Helicina</taxon>
        <taxon>Arionoidea</taxon>
        <taxon>Arionidae</taxon>
        <taxon>Arion</taxon>
    </lineage>
</organism>
<reference evidence="1" key="1">
    <citation type="submission" date="2014-12" db="EMBL/GenBank/DDBJ databases">
        <title>Insight into the proteome of Arion vulgaris.</title>
        <authorList>
            <person name="Aradska J."/>
            <person name="Bulat T."/>
            <person name="Smidak R."/>
            <person name="Sarate P."/>
            <person name="Gangsoo J."/>
            <person name="Sialana F."/>
            <person name="Bilban M."/>
            <person name="Lubec G."/>
        </authorList>
    </citation>
    <scope>NUCLEOTIDE SEQUENCE</scope>
    <source>
        <tissue evidence="1">Skin</tissue>
    </source>
</reference>
<evidence type="ECO:0000313" key="1">
    <source>
        <dbReference type="EMBL" id="CEK61539.1"/>
    </source>
</evidence>
<accession>A0A0B6YYX9</accession>
<proteinExistence type="predicted"/>
<name>A0A0B6YYX9_9EUPU</name>
<gene>
    <name evidence="1" type="primary">ORF42543</name>
</gene>
<dbReference type="AlphaFoldDB" id="A0A0B6YYX9"/>
<sequence>ENIAATEDKDSEEDDLQDAHLTNHLLDVEKNIISSLNCTHVTAKLQSLMSNLCSLSNEVFTSTSPD</sequence>
<feature type="non-terminal residue" evidence="1">
    <location>
        <position position="1"/>
    </location>
</feature>
<dbReference type="EMBL" id="HACG01014674">
    <property type="protein sequence ID" value="CEK61539.1"/>
    <property type="molecule type" value="Transcribed_RNA"/>
</dbReference>
<feature type="non-terminal residue" evidence="1">
    <location>
        <position position="66"/>
    </location>
</feature>